<name>A0A6P1TVE4_9FIRM</name>
<reference evidence="2 3" key="1">
    <citation type="submission" date="2020-01" db="EMBL/GenBank/DDBJ databases">
        <title>Genome analysis of Anaerocolumna sp. CBA3638.</title>
        <authorList>
            <person name="Kim J."/>
            <person name="Roh S.W."/>
        </authorList>
    </citation>
    <scope>NUCLEOTIDE SEQUENCE [LARGE SCALE GENOMIC DNA]</scope>
    <source>
        <strain evidence="2 3">CBA3638</strain>
    </source>
</reference>
<dbReference type="EMBL" id="CP048000">
    <property type="protein sequence ID" value="QHQ63395.1"/>
    <property type="molecule type" value="Genomic_DNA"/>
</dbReference>
<evidence type="ECO:0000313" key="3">
    <source>
        <dbReference type="Proteomes" id="UP000464314"/>
    </source>
</evidence>
<accession>A0A6P1TVE4</accession>
<organism evidence="2 3">
    <name type="scientific">Anaerocolumna sedimenticola</name>
    <dbReference type="NCBI Taxonomy" id="2696063"/>
    <lineage>
        <taxon>Bacteria</taxon>
        <taxon>Bacillati</taxon>
        <taxon>Bacillota</taxon>
        <taxon>Clostridia</taxon>
        <taxon>Lachnospirales</taxon>
        <taxon>Lachnospiraceae</taxon>
        <taxon>Anaerocolumna</taxon>
    </lineage>
</organism>
<dbReference type="RefSeq" id="WP_161840217.1">
    <property type="nucleotide sequence ID" value="NZ_CP048000.1"/>
</dbReference>
<gene>
    <name evidence="2" type="ORF">Ana3638_23630</name>
</gene>
<keyword evidence="1" id="KW-0732">Signal</keyword>
<evidence type="ECO:0000313" key="2">
    <source>
        <dbReference type="EMBL" id="QHQ63395.1"/>
    </source>
</evidence>
<evidence type="ECO:0000256" key="1">
    <source>
        <dbReference type="SAM" id="SignalP"/>
    </source>
</evidence>
<dbReference type="AlphaFoldDB" id="A0A6P1TVE4"/>
<protein>
    <recommendedName>
        <fullName evidence="4">DUF4430 domain-containing protein</fullName>
    </recommendedName>
</protein>
<proteinExistence type="predicted"/>
<sequence length="210" mass="23644">MKKYLRRSLMVVLLMVLPFNILACNKDNNVSVSDTEIEITPIAENIETIDLEERENDTDTDSELVYKSSKTLAENIDILNNILETKYGKSLTPSTAEDYEKAGQSDWTLVLEDNKVGIDTSTWKFDYDSNSDDSKYMDAILTTFIFFCGEEMGNSLWSLTGDLLDGGADETQYGFKHDGGQVVYKNGNVAAYEPGNNKSTIYIWLTPSEY</sequence>
<feature type="chain" id="PRO_5026971362" description="DUF4430 domain-containing protein" evidence="1">
    <location>
        <begin position="24"/>
        <end position="210"/>
    </location>
</feature>
<feature type="signal peptide" evidence="1">
    <location>
        <begin position="1"/>
        <end position="23"/>
    </location>
</feature>
<dbReference type="KEGG" id="anr:Ana3638_23630"/>
<keyword evidence="3" id="KW-1185">Reference proteome</keyword>
<evidence type="ECO:0008006" key="4">
    <source>
        <dbReference type="Google" id="ProtNLM"/>
    </source>
</evidence>
<dbReference type="Proteomes" id="UP000464314">
    <property type="component" value="Chromosome"/>
</dbReference>